<evidence type="ECO:0000313" key="9">
    <source>
        <dbReference type="Proteomes" id="UP000236732"/>
    </source>
</evidence>
<keyword evidence="5" id="KW-0802">TPR repeat</keyword>
<evidence type="ECO:0000256" key="6">
    <source>
        <dbReference type="PROSITE-ProRule" id="PRU01091"/>
    </source>
</evidence>
<name>A0A1H6EU51_9ACTN</name>
<evidence type="ECO:0000256" key="3">
    <source>
        <dbReference type="ARBA" id="ARBA00023125"/>
    </source>
</evidence>
<reference evidence="8 9" key="1">
    <citation type="submission" date="2016-10" db="EMBL/GenBank/DDBJ databases">
        <authorList>
            <person name="de Groot N.N."/>
        </authorList>
    </citation>
    <scope>NUCLEOTIDE SEQUENCE [LARGE SCALE GENOMIC DNA]</scope>
    <source>
        <strain evidence="8 9">CGMCC 4.7037</strain>
    </source>
</reference>
<evidence type="ECO:0000256" key="4">
    <source>
        <dbReference type="ARBA" id="ARBA00023163"/>
    </source>
</evidence>
<evidence type="ECO:0000259" key="7">
    <source>
        <dbReference type="PROSITE" id="PS51755"/>
    </source>
</evidence>
<keyword evidence="9" id="KW-1185">Reference proteome</keyword>
<dbReference type="GO" id="GO:0006355">
    <property type="term" value="P:regulation of DNA-templated transcription"/>
    <property type="evidence" value="ECO:0007669"/>
    <property type="project" value="InterPro"/>
</dbReference>
<dbReference type="PRINTS" id="PR00364">
    <property type="entry name" value="DISEASERSIST"/>
</dbReference>
<dbReference type="AlphaFoldDB" id="A0A1H6EU51"/>
<dbReference type="SMART" id="SM00862">
    <property type="entry name" value="Trans_reg_C"/>
    <property type="match status" value="1"/>
</dbReference>
<dbReference type="InterPro" id="IPR016032">
    <property type="entry name" value="Sig_transdc_resp-reg_C-effctor"/>
</dbReference>
<evidence type="ECO:0000256" key="5">
    <source>
        <dbReference type="PROSITE-ProRule" id="PRU00339"/>
    </source>
</evidence>
<dbReference type="PROSITE" id="PS51755">
    <property type="entry name" value="OMPR_PHOB"/>
    <property type="match status" value="1"/>
</dbReference>
<dbReference type="Gene3D" id="3.40.50.300">
    <property type="entry name" value="P-loop containing nucleotide triphosphate hydrolases"/>
    <property type="match status" value="1"/>
</dbReference>
<dbReference type="SUPFAM" id="SSF46894">
    <property type="entry name" value="C-terminal effector domain of the bipartite response regulators"/>
    <property type="match status" value="1"/>
</dbReference>
<dbReference type="GO" id="GO:0043531">
    <property type="term" value="F:ADP binding"/>
    <property type="evidence" value="ECO:0007669"/>
    <property type="project" value="InterPro"/>
</dbReference>
<comment type="similarity">
    <text evidence="1">Belongs to the AfsR/DnrI/RedD regulatory family.</text>
</comment>
<dbReference type="Proteomes" id="UP000236732">
    <property type="component" value="Unassembled WGS sequence"/>
</dbReference>
<dbReference type="SUPFAM" id="SSF52540">
    <property type="entry name" value="P-loop containing nucleoside triphosphate hydrolases"/>
    <property type="match status" value="1"/>
</dbReference>
<evidence type="ECO:0000256" key="1">
    <source>
        <dbReference type="ARBA" id="ARBA00005820"/>
    </source>
</evidence>
<dbReference type="EMBL" id="FNVT01000018">
    <property type="protein sequence ID" value="SEH00933.1"/>
    <property type="molecule type" value="Genomic_DNA"/>
</dbReference>
<gene>
    <name evidence="8" type="ORF">SAMN05444920_118122</name>
</gene>
<feature type="domain" description="OmpR/PhoB-type" evidence="7">
    <location>
        <begin position="1"/>
        <end position="92"/>
    </location>
</feature>
<dbReference type="Gene3D" id="1.10.10.10">
    <property type="entry name" value="Winged helix-like DNA-binding domain superfamily/Winged helix DNA-binding domain"/>
    <property type="match status" value="1"/>
</dbReference>
<dbReference type="Gene3D" id="1.25.40.10">
    <property type="entry name" value="Tetratricopeptide repeat domain"/>
    <property type="match status" value="2"/>
</dbReference>
<dbReference type="InterPro" id="IPR005158">
    <property type="entry name" value="BTAD"/>
</dbReference>
<evidence type="ECO:0000256" key="2">
    <source>
        <dbReference type="ARBA" id="ARBA00023015"/>
    </source>
</evidence>
<evidence type="ECO:0000313" key="8">
    <source>
        <dbReference type="EMBL" id="SEH00933.1"/>
    </source>
</evidence>
<dbReference type="InterPro" id="IPR027417">
    <property type="entry name" value="P-loop_NTPase"/>
</dbReference>
<dbReference type="InterPro" id="IPR001867">
    <property type="entry name" value="OmpR/PhoB-type_DNA-bd"/>
</dbReference>
<dbReference type="InterPro" id="IPR036388">
    <property type="entry name" value="WH-like_DNA-bd_sf"/>
</dbReference>
<dbReference type="GO" id="GO:0000160">
    <property type="term" value="P:phosphorelay signal transduction system"/>
    <property type="evidence" value="ECO:0007669"/>
    <property type="project" value="InterPro"/>
</dbReference>
<dbReference type="SMART" id="SM01043">
    <property type="entry name" value="BTAD"/>
    <property type="match status" value="1"/>
</dbReference>
<feature type="repeat" description="TPR" evidence="5">
    <location>
        <begin position="838"/>
        <end position="871"/>
    </location>
</feature>
<dbReference type="InterPro" id="IPR051677">
    <property type="entry name" value="AfsR-DnrI-RedD_regulator"/>
</dbReference>
<keyword evidence="2" id="KW-0805">Transcription regulation</keyword>
<feature type="DNA-binding region" description="OmpR/PhoB-type" evidence="6">
    <location>
        <begin position="1"/>
        <end position="92"/>
    </location>
</feature>
<dbReference type="GO" id="GO:0003677">
    <property type="term" value="F:DNA binding"/>
    <property type="evidence" value="ECO:0007669"/>
    <property type="project" value="UniProtKB-UniRule"/>
</dbReference>
<sequence length="930" mass="101498">MVDATFHILGPVRVCRPDGQQIRLTGMQRAVLAGLLLHVNAPVSRERLVEGLWEGPPPSAVANLQTYIAQLRKALPPETRLLTRGKAYLLEARAEEVDLLEFEQATRSARGAAEEGDLRTAVDRFERALAMWRGAPAEGTTLAGPMIARVAELEERLAAVRLDWAEAKLALGRPGEVPAEVIEDLGLFVADQPLRERAWRLLMLAHARAGQRDKALETFQRARSVLADQLGLEPGEELQRTQAAVLAGTLPASEPAPWSAGCRLPADIRHFTGREDELATLDGILQAEPSRAATTCVISGTGGVGKTSLAVHWAYRVRDRFPDGQLYVDLRGFSPVSAPLPVEEAVRVLLGLLQVPHHRMPATFEEQIALYRSLLAGRRVLVLLDNARNPDQVRPLLPPYPEALTLVTGRTALTGLIATEGAHLLRLAPLSGEQAGRLLARRLGRDRLDAERAAADDIIRTCAGLPLALGVIAARAIFNAGLPLAALAEELQAETTRLDALRTDELGTDLREVFGSSYRVLAPATARAFAHLGLAPGPDIGLPAAAGLIGHPVARARTLLQSLETAHLLWQHVPGRYQMHDLVRLYAIERAEHDLSAEDRSAAVRRLVDFHLHTSHDANRLLSPHRRVVIELGAAAPGCPPHALPDAAAAQSWFRAEHSCLLATQRLAAGHGLDVAAWQLAWTLDTFHLRHNLLQASVSTWRTAARAVEHVSDPDTHALVHQMLARACARAGHHEESLTHFAEALTRYEDSGDLAGQAHVQHALAIAWEDREEPERAVFHLEEALRLYAKLDDPVAEANALNSLGWNQALLTDFAGARRNCEQALVLQRRHGDRVGEAATLDSLGYIAHHGGEYAEALDHYQRALALRRENGNAGQEAETLSHLGDTYHALRRDAEAARVWSQALAIYQDQHRTAQTEHVQARLAALTAP</sequence>
<dbReference type="InterPro" id="IPR011990">
    <property type="entry name" value="TPR-like_helical_dom_sf"/>
</dbReference>
<dbReference type="Pfam" id="PF13424">
    <property type="entry name" value="TPR_12"/>
    <property type="match status" value="1"/>
</dbReference>
<dbReference type="SUPFAM" id="SSF48452">
    <property type="entry name" value="TPR-like"/>
    <property type="match status" value="3"/>
</dbReference>
<dbReference type="SMART" id="SM00028">
    <property type="entry name" value="TPR"/>
    <property type="match status" value="6"/>
</dbReference>
<dbReference type="PANTHER" id="PTHR35807">
    <property type="entry name" value="TRANSCRIPTIONAL REGULATOR REDD-RELATED"/>
    <property type="match status" value="1"/>
</dbReference>
<proteinExistence type="inferred from homology"/>
<dbReference type="InterPro" id="IPR019734">
    <property type="entry name" value="TPR_rpt"/>
</dbReference>
<protein>
    <submittedName>
        <fullName evidence="8">DNA-binding transcriptional activator of the SARP family</fullName>
    </submittedName>
</protein>
<accession>A0A1H6EU51</accession>
<dbReference type="CDD" id="cd15831">
    <property type="entry name" value="BTAD"/>
    <property type="match status" value="1"/>
</dbReference>
<organism evidence="8 9">
    <name type="scientific">Nonomuraea solani</name>
    <dbReference type="NCBI Taxonomy" id="1144553"/>
    <lineage>
        <taxon>Bacteria</taxon>
        <taxon>Bacillati</taxon>
        <taxon>Actinomycetota</taxon>
        <taxon>Actinomycetes</taxon>
        <taxon>Streptosporangiales</taxon>
        <taxon>Streptosporangiaceae</taxon>
        <taxon>Nonomuraea</taxon>
    </lineage>
</organism>
<dbReference type="Pfam" id="PF03704">
    <property type="entry name" value="BTAD"/>
    <property type="match status" value="1"/>
</dbReference>
<dbReference type="OrthoDB" id="5521887at2"/>
<dbReference type="Pfam" id="PF00486">
    <property type="entry name" value="Trans_reg_C"/>
    <property type="match status" value="1"/>
</dbReference>
<dbReference type="RefSeq" id="WP_103962056.1">
    <property type="nucleotide sequence ID" value="NZ_FNVT01000018.1"/>
</dbReference>
<keyword evidence="4" id="KW-0804">Transcription</keyword>
<dbReference type="PANTHER" id="PTHR35807:SF1">
    <property type="entry name" value="TRANSCRIPTIONAL REGULATOR REDD"/>
    <property type="match status" value="1"/>
</dbReference>
<dbReference type="PROSITE" id="PS50005">
    <property type="entry name" value="TPR"/>
    <property type="match status" value="1"/>
</dbReference>
<keyword evidence="3 6" id="KW-0238">DNA-binding</keyword>